<evidence type="ECO:0000313" key="2">
    <source>
        <dbReference type="Proteomes" id="UP000013909"/>
    </source>
</evidence>
<name>R7ZXA7_9BACT</name>
<reference evidence="1 2" key="1">
    <citation type="submission" date="2013-02" db="EMBL/GenBank/DDBJ databases">
        <title>A novel strain isolated from Lonar lake, Maharashtra, India.</title>
        <authorList>
            <person name="Singh A."/>
        </authorList>
    </citation>
    <scope>NUCLEOTIDE SEQUENCE [LARGE SCALE GENOMIC DNA]</scope>
    <source>
        <strain evidence="1 2">AK24</strain>
    </source>
</reference>
<evidence type="ECO:0000313" key="1">
    <source>
        <dbReference type="EMBL" id="EON78707.1"/>
    </source>
</evidence>
<dbReference type="Proteomes" id="UP000013909">
    <property type="component" value="Unassembled WGS sequence"/>
</dbReference>
<proteinExistence type="predicted"/>
<accession>R7ZXA7</accession>
<dbReference type="AlphaFoldDB" id="R7ZXA7"/>
<keyword evidence="2" id="KW-1185">Reference proteome</keyword>
<comment type="caution">
    <text evidence="1">The sequence shown here is derived from an EMBL/GenBank/DDBJ whole genome shotgun (WGS) entry which is preliminary data.</text>
</comment>
<dbReference type="STRING" id="1232681.ADIS_0604"/>
<protein>
    <submittedName>
        <fullName evidence="1">Uncharacterized protein</fullName>
    </submittedName>
</protein>
<organism evidence="1 2">
    <name type="scientific">Lunatimonas lonarensis</name>
    <dbReference type="NCBI Taxonomy" id="1232681"/>
    <lineage>
        <taxon>Bacteria</taxon>
        <taxon>Pseudomonadati</taxon>
        <taxon>Bacteroidota</taxon>
        <taxon>Cytophagia</taxon>
        <taxon>Cytophagales</taxon>
        <taxon>Cyclobacteriaceae</taxon>
    </lineage>
</organism>
<dbReference type="EMBL" id="AQHR01000022">
    <property type="protein sequence ID" value="EON78707.1"/>
    <property type="molecule type" value="Genomic_DNA"/>
</dbReference>
<gene>
    <name evidence="1" type="ORF">ADIS_0604</name>
</gene>
<sequence>MISDESEIGYLTHIIGTDSWECLYPMGMVGYGPGETPLVWTMESGLEPDYFWTYGLSAKTLSQFPL</sequence>